<evidence type="ECO:0000313" key="1">
    <source>
        <dbReference type="EMBL" id="KKK76295.1"/>
    </source>
</evidence>
<proteinExistence type="predicted"/>
<gene>
    <name evidence="1" type="ORF">LCGC14_2865100</name>
</gene>
<comment type="caution">
    <text evidence="1">The sequence shown here is derived from an EMBL/GenBank/DDBJ whole genome shotgun (WGS) entry which is preliminary data.</text>
</comment>
<accession>A0A0F8YR86</accession>
<dbReference type="EMBL" id="LAZR01055467">
    <property type="protein sequence ID" value="KKK76295.1"/>
    <property type="molecule type" value="Genomic_DNA"/>
</dbReference>
<reference evidence="1" key="1">
    <citation type="journal article" date="2015" name="Nature">
        <title>Complex archaea that bridge the gap between prokaryotes and eukaryotes.</title>
        <authorList>
            <person name="Spang A."/>
            <person name="Saw J.H."/>
            <person name="Jorgensen S.L."/>
            <person name="Zaremba-Niedzwiedzka K."/>
            <person name="Martijn J."/>
            <person name="Lind A.E."/>
            <person name="van Eijk R."/>
            <person name="Schleper C."/>
            <person name="Guy L."/>
            <person name="Ettema T.J."/>
        </authorList>
    </citation>
    <scope>NUCLEOTIDE SEQUENCE</scope>
</reference>
<protein>
    <submittedName>
        <fullName evidence="1">Uncharacterized protein</fullName>
    </submittedName>
</protein>
<name>A0A0F8YR86_9ZZZZ</name>
<dbReference type="AlphaFoldDB" id="A0A0F8YR86"/>
<organism evidence="1">
    <name type="scientific">marine sediment metagenome</name>
    <dbReference type="NCBI Taxonomy" id="412755"/>
    <lineage>
        <taxon>unclassified sequences</taxon>
        <taxon>metagenomes</taxon>
        <taxon>ecological metagenomes</taxon>
    </lineage>
</organism>
<sequence>MSKKYKCPISDERNGAQQRRYPKIDPWIPLLVDNKFCSKCVWGIVCWKYKEYDPARPLRDLEARRLKIVS</sequence>